<sequence>MVYLKENSKYTASEVGSREILPIKDSSLYEKLRPIKDKFWKEYKNFPLSYVGVVLADGEPVIYAVVNCSGPSVNLPNKFEGYSVIFSYGSVEPDHHDNHKELKPGISIGHSADPPNACTLGMPFQKEGSGDVFLLTAKHGTGEEGNIVLQLGKLDSNETPSICAKAYSFLGTDDSGHLLDYSFSKVDKYRTIPIIPNAPLPTNVAIKSCKPYVKDKKPLDFVQVQKVGRSTFHTEGWGDLALLSLTRKVFYGIHHGSFYPFHFIIPIHLILEDVNNRFGVKYNLM</sequence>
<reference evidence="1 2" key="1">
    <citation type="submission" date="2018-06" db="EMBL/GenBank/DDBJ databases">
        <title>Comparative genomics reveals the genomic features of Rhizophagus irregularis, R. cerebriforme, R. diaphanum and Gigaspora rosea, and their symbiotic lifestyle signature.</title>
        <authorList>
            <person name="Morin E."/>
            <person name="San Clemente H."/>
            <person name="Chen E.C.H."/>
            <person name="De La Providencia I."/>
            <person name="Hainaut M."/>
            <person name="Kuo A."/>
            <person name="Kohler A."/>
            <person name="Murat C."/>
            <person name="Tang N."/>
            <person name="Roy S."/>
            <person name="Loubradou J."/>
            <person name="Henrissat B."/>
            <person name="Grigoriev I.V."/>
            <person name="Corradi N."/>
            <person name="Roux C."/>
            <person name="Martin F.M."/>
        </authorList>
    </citation>
    <scope>NUCLEOTIDE SEQUENCE [LARGE SCALE GENOMIC DNA]</scope>
    <source>
        <strain evidence="1 2">DAOM 227022</strain>
    </source>
</reference>
<dbReference type="OrthoDB" id="2370033at2759"/>
<keyword evidence="2" id="KW-1185">Reference proteome</keyword>
<dbReference type="Proteomes" id="UP000265703">
    <property type="component" value="Unassembled WGS sequence"/>
</dbReference>
<proteinExistence type="predicted"/>
<protein>
    <submittedName>
        <fullName evidence="1">Uncharacterized protein</fullName>
    </submittedName>
</protein>
<accession>A0A397TJ11</accession>
<evidence type="ECO:0000313" key="1">
    <source>
        <dbReference type="EMBL" id="RIA98220.1"/>
    </source>
</evidence>
<gene>
    <name evidence="1" type="ORF">C1645_731860</name>
</gene>
<dbReference type="AlphaFoldDB" id="A0A397TJ11"/>
<comment type="caution">
    <text evidence="1">The sequence shown here is derived from an EMBL/GenBank/DDBJ whole genome shotgun (WGS) entry which is preliminary data.</text>
</comment>
<name>A0A397TJ11_9GLOM</name>
<evidence type="ECO:0000313" key="2">
    <source>
        <dbReference type="Proteomes" id="UP000265703"/>
    </source>
</evidence>
<dbReference type="EMBL" id="QKYT01000019">
    <property type="protein sequence ID" value="RIA98220.1"/>
    <property type="molecule type" value="Genomic_DNA"/>
</dbReference>
<organism evidence="1 2">
    <name type="scientific">Glomus cerebriforme</name>
    <dbReference type="NCBI Taxonomy" id="658196"/>
    <lineage>
        <taxon>Eukaryota</taxon>
        <taxon>Fungi</taxon>
        <taxon>Fungi incertae sedis</taxon>
        <taxon>Mucoromycota</taxon>
        <taxon>Glomeromycotina</taxon>
        <taxon>Glomeromycetes</taxon>
        <taxon>Glomerales</taxon>
        <taxon>Glomeraceae</taxon>
        <taxon>Glomus</taxon>
    </lineage>
</organism>